<accession>V2UPN6</accession>
<dbReference type="GO" id="GO:0005737">
    <property type="term" value="C:cytoplasm"/>
    <property type="evidence" value="ECO:0007669"/>
    <property type="project" value="TreeGrafter"/>
</dbReference>
<sequence length="322" mass="35825">MRYQRQIQLKEIGEIGQKKLQHAKVLVVGAGGLGCQVLPLLVGAGIGFIRLYDADIVDESNLHRQTLYRMQDIGQSKALTAKNTLKHLNPYVTIETHTTRLYISNANLALQDIDIVIDAADNFATTYILSDQCMQMNIPLVSASVMMRMGYVGAFCAGYPSYRAIFPHVPKAIGSCNTEGVMGTAVAVIGSMQAQVALSILLEFYPSPLGKLFQFDFSTWQNTIINFHLAEENHIKSHIKFIDSSEIDTDDYVIELRSNEEINTSNSIEYNIQINFEKSINFIPQTKQRTVLVCKTGMRALNFASHLEEKGVNNLAIIAMGI</sequence>
<feature type="transmembrane region" description="Helical" evidence="2">
    <location>
        <begin position="25"/>
        <end position="52"/>
    </location>
</feature>
<dbReference type="STRING" id="1392540.P256_02349"/>
<dbReference type="PANTHER" id="PTHR10953:SF102">
    <property type="entry name" value="ADENYLYLTRANSFERASE AND SULFURTRANSFERASE MOCS3"/>
    <property type="match status" value="1"/>
</dbReference>
<dbReference type="HOGENOM" id="CLU_013325_1_0_6"/>
<dbReference type="RefSeq" id="WP_023273959.1">
    <property type="nucleotide sequence ID" value="NZ_KI530736.1"/>
</dbReference>
<keyword evidence="2" id="KW-0472">Membrane</keyword>
<dbReference type="GO" id="GO:0004792">
    <property type="term" value="F:thiosulfate-cyanide sulfurtransferase activity"/>
    <property type="evidence" value="ECO:0007669"/>
    <property type="project" value="TreeGrafter"/>
</dbReference>
<reference evidence="4 5" key="1">
    <citation type="submission" date="2013-10" db="EMBL/GenBank/DDBJ databases">
        <title>The Genome Sequence of Acinetobacter nectaris CIP 110549.</title>
        <authorList>
            <consortium name="The Broad Institute Genomics Platform"/>
            <consortium name="The Broad Institute Genome Sequencing Center for Infectious Disease"/>
            <person name="Cerqueira G."/>
            <person name="Feldgarden M."/>
            <person name="Courvalin P."/>
            <person name="Grillot-Courvalin C."/>
            <person name="Clermont D."/>
            <person name="Rocha E."/>
            <person name="Yoon E.-J."/>
            <person name="Nemec A."/>
            <person name="Young S.K."/>
            <person name="Zeng Q."/>
            <person name="Gargeya S."/>
            <person name="Fitzgerald M."/>
            <person name="Abouelleil A."/>
            <person name="Alvarado L."/>
            <person name="Berlin A.M."/>
            <person name="Chapman S.B."/>
            <person name="Gainer-Dewar J."/>
            <person name="Goldberg J."/>
            <person name="Gnerre S."/>
            <person name="Griggs A."/>
            <person name="Gujja S."/>
            <person name="Hansen M."/>
            <person name="Howarth C."/>
            <person name="Imamovic A."/>
            <person name="Ireland A."/>
            <person name="Larimer J."/>
            <person name="McCowan C."/>
            <person name="Murphy C."/>
            <person name="Pearson M."/>
            <person name="Poon T.W."/>
            <person name="Priest M."/>
            <person name="Roberts A."/>
            <person name="Saif S."/>
            <person name="Shea T."/>
            <person name="Sykes S."/>
            <person name="Wortman J."/>
            <person name="Nusbaum C."/>
            <person name="Birren B."/>
        </authorList>
    </citation>
    <scope>NUCLEOTIDE SEQUENCE [LARGE SCALE GENOMIC DNA]</scope>
    <source>
        <strain evidence="4 5">CIP 110549</strain>
    </source>
</reference>
<evidence type="ECO:0000313" key="5">
    <source>
        <dbReference type="Proteomes" id="UP000023785"/>
    </source>
</evidence>
<dbReference type="GO" id="GO:0016779">
    <property type="term" value="F:nucleotidyltransferase activity"/>
    <property type="evidence" value="ECO:0007669"/>
    <property type="project" value="TreeGrafter"/>
</dbReference>
<comment type="caution">
    <text evidence="4">The sequence shown here is derived from an EMBL/GenBank/DDBJ whole genome shotgun (WGS) entry which is preliminary data.</text>
</comment>
<dbReference type="PANTHER" id="PTHR10953">
    <property type="entry name" value="UBIQUITIN-ACTIVATING ENZYME E1"/>
    <property type="match status" value="1"/>
</dbReference>
<dbReference type="OrthoDB" id="9804286at2"/>
<keyword evidence="5" id="KW-1185">Reference proteome</keyword>
<dbReference type="CDD" id="cd00757">
    <property type="entry name" value="ThiF_MoeB_HesA_family"/>
    <property type="match status" value="1"/>
</dbReference>
<proteinExistence type="inferred from homology"/>
<evidence type="ECO:0000259" key="3">
    <source>
        <dbReference type="Pfam" id="PF00899"/>
    </source>
</evidence>
<dbReference type="InterPro" id="IPR000594">
    <property type="entry name" value="ThiF_NAD_FAD-bd"/>
</dbReference>
<dbReference type="Proteomes" id="UP000023785">
    <property type="component" value="Unassembled WGS sequence"/>
</dbReference>
<dbReference type="EMBL" id="AYER01000010">
    <property type="protein sequence ID" value="ESK37294.1"/>
    <property type="molecule type" value="Genomic_DNA"/>
</dbReference>
<name>V2UPN6_9GAMM</name>
<dbReference type="Gene3D" id="3.40.50.720">
    <property type="entry name" value="NAD(P)-binding Rossmann-like Domain"/>
    <property type="match status" value="1"/>
</dbReference>
<evidence type="ECO:0000256" key="2">
    <source>
        <dbReference type="SAM" id="Phobius"/>
    </source>
</evidence>
<dbReference type="SUPFAM" id="SSF69572">
    <property type="entry name" value="Activating enzymes of the ubiquitin-like proteins"/>
    <property type="match status" value="1"/>
</dbReference>
<dbReference type="GO" id="GO:0008641">
    <property type="term" value="F:ubiquitin-like modifier activating enzyme activity"/>
    <property type="evidence" value="ECO:0007669"/>
    <property type="project" value="InterPro"/>
</dbReference>
<dbReference type="eggNOG" id="COG0476">
    <property type="taxonomic scope" value="Bacteria"/>
</dbReference>
<organism evidence="4 5">
    <name type="scientific">Acinetobacter nectaris CIP 110549</name>
    <dbReference type="NCBI Taxonomy" id="1392540"/>
    <lineage>
        <taxon>Bacteria</taxon>
        <taxon>Pseudomonadati</taxon>
        <taxon>Pseudomonadota</taxon>
        <taxon>Gammaproteobacteria</taxon>
        <taxon>Moraxellales</taxon>
        <taxon>Moraxellaceae</taxon>
        <taxon>Acinetobacter</taxon>
    </lineage>
</organism>
<dbReference type="PROSITE" id="PS51257">
    <property type="entry name" value="PROKAR_LIPOPROTEIN"/>
    <property type="match status" value="1"/>
</dbReference>
<keyword evidence="2" id="KW-1133">Transmembrane helix</keyword>
<protein>
    <recommendedName>
        <fullName evidence="3">THIF-type NAD/FAD binding fold domain-containing protein</fullName>
    </recommendedName>
</protein>
<keyword evidence="2" id="KW-0812">Transmembrane</keyword>
<dbReference type="Pfam" id="PF00899">
    <property type="entry name" value="ThiF"/>
    <property type="match status" value="1"/>
</dbReference>
<dbReference type="FunFam" id="3.40.50.720:FF:000080">
    <property type="entry name" value="Thiazole biosynthesis adenylyltransferase ThiF"/>
    <property type="match status" value="1"/>
</dbReference>
<evidence type="ECO:0000313" key="4">
    <source>
        <dbReference type="EMBL" id="ESK37294.1"/>
    </source>
</evidence>
<feature type="domain" description="THIF-type NAD/FAD binding fold" evidence="3">
    <location>
        <begin position="3"/>
        <end position="229"/>
    </location>
</feature>
<dbReference type="InterPro" id="IPR045886">
    <property type="entry name" value="ThiF/MoeB/HesA"/>
</dbReference>
<comment type="similarity">
    <text evidence="1">Belongs to the HesA/MoeB/ThiF family.</text>
</comment>
<dbReference type="PATRIC" id="fig|1392540.3.peg.2268"/>
<dbReference type="AlphaFoldDB" id="V2UPN6"/>
<gene>
    <name evidence="4" type="ORF">P256_02349</name>
</gene>
<dbReference type="InterPro" id="IPR035985">
    <property type="entry name" value="Ubiquitin-activating_enz"/>
</dbReference>
<evidence type="ECO:0000256" key="1">
    <source>
        <dbReference type="ARBA" id="ARBA00009919"/>
    </source>
</evidence>